<keyword evidence="2" id="KW-0479">Metal-binding</keyword>
<keyword evidence="5" id="KW-0862">Zinc</keyword>
<dbReference type="GO" id="GO:0005634">
    <property type="term" value="C:nucleus"/>
    <property type="evidence" value="ECO:0007669"/>
    <property type="project" value="UniProtKB-SubCell"/>
</dbReference>
<evidence type="ECO:0000313" key="10">
    <source>
        <dbReference type="EMBL" id="SPP77088.1"/>
    </source>
</evidence>
<dbReference type="GO" id="GO:0008270">
    <property type="term" value="F:zinc ion binding"/>
    <property type="evidence" value="ECO:0007669"/>
    <property type="project" value="UniProtKB-KW"/>
</dbReference>
<dbReference type="Proteomes" id="UP000268350">
    <property type="component" value="Unassembled WGS sequence"/>
</dbReference>
<comment type="subcellular location">
    <subcellularLocation>
        <location evidence="1">Nucleus</location>
    </subcellularLocation>
</comment>
<dbReference type="FunFam" id="3.30.160.60:FF:001269">
    <property type="entry name" value="Zinc finger protein"/>
    <property type="match status" value="1"/>
</dbReference>
<dbReference type="PROSITE" id="PS00028">
    <property type="entry name" value="ZINC_FINGER_C2H2_1"/>
    <property type="match status" value="4"/>
</dbReference>
<keyword evidence="4 7" id="KW-0863">Zinc-finger</keyword>
<dbReference type="PANTHER" id="PTHR24394:SF29">
    <property type="entry name" value="MYONEURIN"/>
    <property type="match status" value="1"/>
</dbReference>
<feature type="domain" description="C2H2-type" evidence="9">
    <location>
        <begin position="420"/>
        <end position="447"/>
    </location>
</feature>
<dbReference type="Gene3D" id="3.30.160.60">
    <property type="entry name" value="Classic Zinc Finger"/>
    <property type="match status" value="3"/>
</dbReference>
<evidence type="ECO:0000256" key="8">
    <source>
        <dbReference type="SAM" id="MobiDB-lite"/>
    </source>
</evidence>
<accession>A0A3B0K136</accession>
<evidence type="ECO:0000259" key="9">
    <source>
        <dbReference type="PROSITE" id="PS50157"/>
    </source>
</evidence>
<feature type="domain" description="C2H2-type" evidence="9">
    <location>
        <begin position="364"/>
        <end position="391"/>
    </location>
</feature>
<dbReference type="Pfam" id="PF00096">
    <property type="entry name" value="zf-C2H2"/>
    <property type="match status" value="3"/>
</dbReference>
<keyword evidence="11" id="KW-1185">Reference proteome</keyword>
<dbReference type="PANTHER" id="PTHR24394">
    <property type="entry name" value="ZINC FINGER PROTEIN"/>
    <property type="match status" value="1"/>
</dbReference>
<evidence type="ECO:0000256" key="1">
    <source>
        <dbReference type="ARBA" id="ARBA00004123"/>
    </source>
</evidence>
<evidence type="ECO:0000256" key="7">
    <source>
        <dbReference type="PROSITE-ProRule" id="PRU00042"/>
    </source>
</evidence>
<dbReference type="GO" id="GO:0000981">
    <property type="term" value="F:DNA-binding transcription factor activity, RNA polymerase II-specific"/>
    <property type="evidence" value="ECO:0007669"/>
    <property type="project" value="TreeGrafter"/>
</dbReference>
<proteinExistence type="predicted"/>
<feature type="compositionally biased region" description="Basic residues" evidence="8">
    <location>
        <begin position="303"/>
        <end position="319"/>
    </location>
</feature>
<dbReference type="SUPFAM" id="SSF57667">
    <property type="entry name" value="beta-beta-alpha zinc fingers"/>
    <property type="match status" value="2"/>
</dbReference>
<dbReference type="STRING" id="7266.A0A3B0K136"/>
<gene>
    <name evidence="10" type="ORF">DGUA_6G007723</name>
</gene>
<feature type="domain" description="C2H2-type" evidence="9">
    <location>
        <begin position="336"/>
        <end position="363"/>
    </location>
</feature>
<sequence>MNFTPFGNNFPGNIPGLPQFTTSTAPLVSSLTAAVADVTVTATNNPQQQQQQDAGGGSTRYQQQQSATTVGMTHFSQPSMSAGQSGGAGAVSSKFRSGQEEGMQGDKYNGHLVSTAQQQQQQQQPQYATVAYASATATSGSADALQAGTSSQAQQQQQQQQQMQQQQVAAPQELTQDLCNAILQQQVLQNTSWQTLTPGTTVADYLSHLPANTLPLSLHHFLKYSAETIKKENQQNVVLQVQTGPAIGINTIGTTTISIPQQDQLTMQQQQATLQVQAQAQTQAAVASTSTATGVVATTSSGTKKKKRKKRNKDRKPKLRPGEIRLGTALDGSPLYMCPECHVAYPEPELLEVHLVGHNLEKRYVCDVCQASLKRKDHLTRHKQSHNPERPYICTVCLKAFKRKEQLSLHFVIHSGEKRHQCQECGKGFYRKDHLRKHTRSHIARRVKAELNSHLGPSTNLRD</sequence>
<dbReference type="InterPro" id="IPR013087">
    <property type="entry name" value="Znf_C2H2_type"/>
</dbReference>
<reference evidence="11" key="1">
    <citation type="submission" date="2018-01" db="EMBL/GenBank/DDBJ databases">
        <authorList>
            <person name="Alioto T."/>
            <person name="Alioto T."/>
        </authorList>
    </citation>
    <scope>NUCLEOTIDE SEQUENCE [LARGE SCALE GENOMIC DNA]</scope>
</reference>
<feature type="region of interest" description="Disordered" evidence="8">
    <location>
        <begin position="289"/>
        <end position="320"/>
    </location>
</feature>
<dbReference type="OMA" id="FNQSHGP"/>
<evidence type="ECO:0000313" key="11">
    <source>
        <dbReference type="Proteomes" id="UP000268350"/>
    </source>
</evidence>
<evidence type="ECO:0000256" key="2">
    <source>
        <dbReference type="ARBA" id="ARBA00022723"/>
    </source>
</evidence>
<feature type="compositionally biased region" description="Low complexity" evidence="8">
    <location>
        <begin position="289"/>
        <end position="302"/>
    </location>
</feature>
<evidence type="ECO:0000256" key="6">
    <source>
        <dbReference type="ARBA" id="ARBA00023242"/>
    </source>
</evidence>
<keyword evidence="6" id="KW-0539">Nucleus</keyword>
<dbReference type="InterPro" id="IPR036236">
    <property type="entry name" value="Znf_C2H2_sf"/>
</dbReference>
<dbReference type="AlphaFoldDB" id="A0A3B0K136"/>
<protein>
    <submittedName>
        <fullName evidence="10">Blast:Zinc finger protein 39</fullName>
    </submittedName>
</protein>
<feature type="region of interest" description="Disordered" evidence="8">
    <location>
        <begin position="45"/>
        <end position="107"/>
    </location>
</feature>
<dbReference type="FunFam" id="3.30.160.60:FF:000843">
    <property type="entry name" value="Potential zinc finger protein"/>
    <property type="match status" value="1"/>
</dbReference>
<keyword evidence="3" id="KW-0677">Repeat</keyword>
<feature type="compositionally biased region" description="Polar residues" evidence="8">
    <location>
        <begin position="59"/>
        <end position="75"/>
    </location>
</feature>
<dbReference type="EMBL" id="OUUW01000002">
    <property type="protein sequence ID" value="SPP77088.1"/>
    <property type="molecule type" value="Genomic_DNA"/>
</dbReference>
<name>A0A3B0K136_DROGU</name>
<evidence type="ECO:0000256" key="5">
    <source>
        <dbReference type="ARBA" id="ARBA00022833"/>
    </source>
</evidence>
<organism evidence="10 11">
    <name type="scientific">Drosophila guanche</name>
    <name type="common">Fruit fly</name>
    <dbReference type="NCBI Taxonomy" id="7266"/>
    <lineage>
        <taxon>Eukaryota</taxon>
        <taxon>Metazoa</taxon>
        <taxon>Ecdysozoa</taxon>
        <taxon>Arthropoda</taxon>
        <taxon>Hexapoda</taxon>
        <taxon>Insecta</taxon>
        <taxon>Pterygota</taxon>
        <taxon>Neoptera</taxon>
        <taxon>Endopterygota</taxon>
        <taxon>Diptera</taxon>
        <taxon>Brachycera</taxon>
        <taxon>Muscomorpha</taxon>
        <taxon>Ephydroidea</taxon>
        <taxon>Drosophilidae</taxon>
        <taxon>Drosophila</taxon>
        <taxon>Sophophora</taxon>
    </lineage>
</organism>
<dbReference type="OrthoDB" id="10072647at2759"/>
<dbReference type="SMART" id="SM00355">
    <property type="entry name" value="ZnF_C2H2"/>
    <property type="match status" value="4"/>
</dbReference>
<feature type="domain" description="C2H2-type" evidence="9">
    <location>
        <begin position="392"/>
        <end position="419"/>
    </location>
</feature>
<evidence type="ECO:0000256" key="4">
    <source>
        <dbReference type="ARBA" id="ARBA00022771"/>
    </source>
</evidence>
<dbReference type="PROSITE" id="PS50157">
    <property type="entry name" value="ZINC_FINGER_C2H2_2"/>
    <property type="match status" value="4"/>
</dbReference>
<evidence type="ECO:0000256" key="3">
    <source>
        <dbReference type="ARBA" id="ARBA00022737"/>
    </source>
</evidence>